<dbReference type="PANTHER" id="PTHR46299">
    <property type="entry name" value="VON WILLEBRAND FACTOR A DOMAIN-CONTAINING PROTEIN 5B2-RELATED"/>
    <property type="match status" value="1"/>
</dbReference>
<reference evidence="2" key="1">
    <citation type="journal article" date="2023" name="DNA Res.">
        <title>Chromosome-level genome assembly of Phrynocephalus forsythii using third-generation DNA sequencing and Hi-C analysis.</title>
        <authorList>
            <person name="Qi Y."/>
            <person name="Zhao W."/>
            <person name="Zhao Y."/>
            <person name="Niu C."/>
            <person name="Cao S."/>
            <person name="Zhang Y."/>
        </authorList>
    </citation>
    <scope>NUCLEOTIDE SEQUENCE</scope>
    <source>
        <tissue evidence="2">Muscle</tissue>
    </source>
</reference>
<dbReference type="PANTHER" id="PTHR46299:SF1">
    <property type="entry name" value="VON WILLEBRAND FACTOR A DOMAIN-CONTAINING PROTEIN 5B1"/>
    <property type="match status" value="1"/>
</dbReference>
<evidence type="ECO:0008006" key="4">
    <source>
        <dbReference type="Google" id="ProtNLM"/>
    </source>
</evidence>
<accession>A0A9Q0X9F6</accession>
<feature type="compositionally biased region" description="Low complexity" evidence="1">
    <location>
        <begin position="222"/>
        <end position="235"/>
    </location>
</feature>
<keyword evidence="3" id="KW-1185">Reference proteome</keyword>
<organism evidence="2 3">
    <name type="scientific">Phrynocephalus forsythii</name>
    <dbReference type="NCBI Taxonomy" id="171643"/>
    <lineage>
        <taxon>Eukaryota</taxon>
        <taxon>Metazoa</taxon>
        <taxon>Chordata</taxon>
        <taxon>Craniata</taxon>
        <taxon>Vertebrata</taxon>
        <taxon>Euteleostomi</taxon>
        <taxon>Lepidosauria</taxon>
        <taxon>Squamata</taxon>
        <taxon>Bifurcata</taxon>
        <taxon>Unidentata</taxon>
        <taxon>Episquamata</taxon>
        <taxon>Toxicofera</taxon>
        <taxon>Iguania</taxon>
        <taxon>Acrodonta</taxon>
        <taxon>Agamidae</taxon>
        <taxon>Agaminae</taxon>
        <taxon>Phrynocephalus</taxon>
    </lineage>
</organism>
<evidence type="ECO:0000313" key="3">
    <source>
        <dbReference type="Proteomes" id="UP001142489"/>
    </source>
</evidence>
<sequence>MEYRIMGLGLAGWLAEANTLTRGILCCNVSLPFSPFRSGPASFLHLWNRVFLRLGLPDLEGGSSGGGGFRGSPRSLCKAVVKGLQNNEPVQWEVVFDIGPLFQRGENKAKEEGKEEEEEEEDLWNETFHHLAARSVIRDFEQLAEREGEIEHGSGRRYHMNAVHTSKACNVISKYTAFLPVDLSNNHYLSTAVEYPAAGPPLKLGSQRSSSSESRRHRALPSGLGSSRSTGSSQDGAEDALHQTNAEENGLSPCSTPSSSGWDRYTFPDALRGKIMTNKRLAQEEGAGMKAEGPSWGSQEKLTFNKTRLLTRAARGFMSKPPARTSEAPLESDSKRADYLPLVRLPLSRVADCLGSQAEDGRAPEKSGEARARRIPLNPHLQQPPMVQQAASPPERTRGRVSPPVWLRTDSPFQLSPSGAPLRQKTLRSLRSRRQTVGEGPSPTAPTSRPGRLAPRLHHGMAPEGMLWATAVALAWLEHQSAAYFTEWELVAAKASGWLSQQELPEGRSLATLKGAARQLFVLLRHWDENLEFNLLCYNPNDV</sequence>
<dbReference type="Proteomes" id="UP001142489">
    <property type="component" value="Unassembled WGS sequence"/>
</dbReference>
<feature type="region of interest" description="Disordered" evidence="1">
    <location>
        <begin position="197"/>
        <end position="262"/>
    </location>
</feature>
<feature type="region of interest" description="Disordered" evidence="1">
    <location>
        <begin position="432"/>
        <end position="454"/>
    </location>
</feature>
<protein>
    <recommendedName>
        <fullName evidence="4">von Willebrand factor A domain containing 5B1</fullName>
    </recommendedName>
</protein>
<feature type="region of interest" description="Disordered" evidence="1">
    <location>
        <begin position="376"/>
        <end position="403"/>
    </location>
</feature>
<gene>
    <name evidence="2" type="ORF">JRQ81_009917</name>
</gene>
<name>A0A9Q0X9F6_9SAUR</name>
<dbReference type="OrthoDB" id="1729737at2759"/>
<dbReference type="EMBL" id="JAPFRF010000020">
    <property type="protein sequence ID" value="KAJ7306554.1"/>
    <property type="molecule type" value="Genomic_DNA"/>
</dbReference>
<comment type="caution">
    <text evidence="2">The sequence shown here is derived from an EMBL/GenBank/DDBJ whole genome shotgun (WGS) entry which is preliminary data.</text>
</comment>
<dbReference type="AlphaFoldDB" id="A0A9Q0X9F6"/>
<dbReference type="InterPro" id="IPR052627">
    <property type="entry name" value="VWA_domain-containing"/>
</dbReference>
<feature type="compositionally biased region" description="Polar residues" evidence="1">
    <location>
        <begin position="242"/>
        <end position="261"/>
    </location>
</feature>
<evidence type="ECO:0000313" key="2">
    <source>
        <dbReference type="EMBL" id="KAJ7306554.1"/>
    </source>
</evidence>
<proteinExistence type="predicted"/>
<evidence type="ECO:0000256" key="1">
    <source>
        <dbReference type="SAM" id="MobiDB-lite"/>
    </source>
</evidence>